<dbReference type="Proteomes" id="UP000814033">
    <property type="component" value="Unassembled WGS sequence"/>
</dbReference>
<dbReference type="EMBL" id="MU276096">
    <property type="protein sequence ID" value="KAI0041874.1"/>
    <property type="molecule type" value="Genomic_DNA"/>
</dbReference>
<comment type="caution">
    <text evidence="1">The sequence shown here is derived from an EMBL/GenBank/DDBJ whole genome shotgun (WGS) entry which is preliminary data.</text>
</comment>
<evidence type="ECO:0000313" key="1">
    <source>
        <dbReference type="EMBL" id="KAI0041874.1"/>
    </source>
</evidence>
<keyword evidence="2" id="KW-1185">Reference proteome</keyword>
<reference evidence="1" key="2">
    <citation type="journal article" date="2022" name="New Phytol.">
        <title>Evolutionary transition to the ectomycorrhizal habit in the genomes of a hyperdiverse lineage of mushroom-forming fungi.</title>
        <authorList>
            <person name="Looney B."/>
            <person name="Miyauchi S."/>
            <person name="Morin E."/>
            <person name="Drula E."/>
            <person name="Courty P.E."/>
            <person name="Kohler A."/>
            <person name="Kuo A."/>
            <person name="LaButti K."/>
            <person name="Pangilinan J."/>
            <person name="Lipzen A."/>
            <person name="Riley R."/>
            <person name="Andreopoulos W."/>
            <person name="He G."/>
            <person name="Johnson J."/>
            <person name="Nolan M."/>
            <person name="Tritt A."/>
            <person name="Barry K.W."/>
            <person name="Grigoriev I.V."/>
            <person name="Nagy L.G."/>
            <person name="Hibbett D."/>
            <person name="Henrissat B."/>
            <person name="Matheny P.B."/>
            <person name="Labbe J."/>
            <person name="Martin F.M."/>
        </authorList>
    </citation>
    <scope>NUCLEOTIDE SEQUENCE</scope>
    <source>
        <strain evidence="1">FP105234-sp</strain>
    </source>
</reference>
<protein>
    <submittedName>
        <fullName evidence="1">Uncharacterized protein</fullName>
    </submittedName>
</protein>
<reference evidence="1" key="1">
    <citation type="submission" date="2021-02" db="EMBL/GenBank/DDBJ databases">
        <authorList>
            <consortium name="DOE Joint Genome Institute"/>
            <person name="Ahrendt S."/>
            <person name="Looney B.P."/>
            <person name="Miyauchi S."/>
            <person name="Morin E."/>
            <person name="Drula E."/>
            <person name="Courty P.E."/>
            <person name="Chicoki N."/>
            <person name="Fauchery L."/>
            <person name="Kohler A."/>
            <person name="Kuo A."/>
            <person name="Labutti K."/>
            <person name="Pangilinan J."/>
            <person name="Lipzen A."/>
            <person name="Riley R."/>
            <person name="Andreopoulos W."/>
            <person name="He G."/>
            <person name="Johnson J."/>
            <person name="Barry K.W."/>
            <person name="Grigoriev I.V."/>
            <person name="Nagy L."/>
            <person name="Hibbett D."/>
            <person name="Henrissat B."/>
            <person name="Matheny P.B."/>
            <person name="Labbe J."/>
            <person name="Martin F."/>
        </authorList>
    </citation>
    <scope>NUCLEOTIDE SEQUENCE</scope>
    <source>
        <strain evidence="1">FP105234-sp</strain>
    </source>
</reference>
<gene>
    <name evidence="1" type="ORF">FA95DRAFT_1564926</name>
</gene>
<accession>A0ACB8RCI4</accession>
<evidence type="ECO:0000313" key="2">
    <source>
        <dbReference type="Proteomes" id="UP000814033"/>
    </source>
</evidence>
<name>A0ACB8RCI4_9AGAM</name>
<proteinExistence type="predicted"/>
<sequence>MSDSHGWPVAMLALVTSQAYGTDSWSCPAPEVLQQFMKEIFTDVQPQWIAAHSSMLDV</sequence>
<organism evidence="1 2">
    <name type="scientific">Auriscalpium vulgare</name>
    <dbReference type="NCBI Taxonomy" id="40419"/>
    <lineage>
        <taxon>Eukaryota</taxon>
        <taxon>Fungi</taxon>
        <taxon>Dikarya</taxon>
        <taxon>Basidiomycota</taxon>
        <taxon>Agaricomycotina</taxon>
        <taxon>Agaricomycetes</taxon>
        <taxon>Russulales</taxon>
        <taxon>Auriscalpiaceae</taxon>
        <taxon>Auriscalpium</taxon>
    </lineage>
</organism>